<dbReference type="AlphaFoldDB" id="A0A803Q954"/>
<evidence type="ECO:0000256" key="1">
    <source>
        <dbReference type="SAM" id="MobiDB-lite"/>
    </source>
</evidence>
<dbReference type="EnsemblPlants" id="evm.model.08.1583">
    <property type="protein sequence ID" value="cds.evm.model.08.1583"/>
    <property type="gene ID" value="evm.TU.08.1583"/>
</dbReference>
<name>A0A803Q954_CANSA</name>
<evidence type="ECO:0000313" key="3">
    <source>
        <dbReference type="Proteomes" id="UP000596661"/>
    </source>
</evidence>
<reference evidence="2" key="1">
    <citation type="submission" date="2018-11" db="EMBL/GenBank/DDBJ databases">
        <authorList>
            <person name="Grassa J C."/>
        </authorList>
    </citation>
    <scope>NUCLEOTIDE SEQUENCE [LARGE SCALE GENOMIC DNA]</scope>
</reference>
<dbReference type="PANTHER" id="PTHR31286:SF165">
    <property type="entry name" value="DUF4283 DOMAIN-CONTAINING PROTEIN"/>
    <property type="match status" value="1"/>
</dbReference>
<feature type="compositionally biased region" description="Basic residues" evidence="1">
    <location>
        <begin position="1"/>
        <end position="10"/>
    </location>
</feature>
<reference evidence="2" key="2">
    <citation type="submission" date="2021-03" db="UniProtKB">
        <authorList>
            <consortium name="EnsemblPlants"/>
        </authorList>
    </citation>
    <scope>IDENTIFICATION</scope>
</reference>
<evidence type="ECO:0000313" key="2">
    <source>
        <dbReference type="EnsemblPlants" id="cds.evm.model.08.1583"/>
    </source>
</evidence>
<organism evidence="2 3">
    <name type="scientific">Cannabis sativa</name>
    <name type="common">Hemp</name>
    <name type="synonym">Marijuana</name>
    <dbReference type="NCBI Taxonomy" id="3483"/>
    <lineage>
        <taxon>Eukaryota</taxon>
        <taxon>Viridiplantae</taxon>
        <taxon>Streptophyta</taxon>
        <taxon>Embryophyta</taxon>
        <taxon>Tracheophyta</taxon>
        <taxon>Spermatophyta</taxon>
        <taxon>Magnoliopsida</taxon>
        <taxon>eudicotyledons</taxon>
        <taxon>Gunneridae</taxon>
        <taxon>Pentapetalae</taxon>
        <taxon>rosids</taxon>
        <taxon>fabids</taxon>
        <taxon>Rosales</taxon>
        <taxon>Cannabaceae</taxon>
        <taxon>Cannabis</taxon>
    </lineage>
</organism>
<dbReference type="EMBL" id="UZAU01000714">
    <property type="status" value="NOT_ANNOTATED_CDS"/>
    <property type="molecule type" value="Genomic_DNA"/>
</dbReference>
<protein>
    <recommendedName>
        <fullName evidence="4">DUF4283 domain-containing protein</fullName>
    </recommendedName>
</protein>
<feature type="compositionally biased region" description="Basic and acidic residues" evidence="1">
    <location>
        <begin position="11"/>
        <end position="20"/>
    </location>
</feature>
<dbReference type="Proteomes" id="UP000596661">
    <property type="component" value="Chromosome 8"/>
</dbReference>
<evidence type="ECO:0008006" key="4">
    <source>
        <dbReference type="Google" id="ProtNLM"/>
    </source>
</evidence>
<accession>A0A803Q954</accession>
<dbReference type="InterPro" id="IPR040256">
    <property type="entry name" value="At4g02000-like"/>
</dbReference>
<keyword evidence="3" id="KW-1185">Reference proteome</keyword>
<dbReference type="PANTHER" id="PTHR31286">
    <property type="entry name" value="GLYCINE-RICH CELL WALL STRUCTURAL PROTEIN 1.8-LIKE"/>
    <property type="match status" value="1"/>
</dbReference>
<sequence>MAGRGRPRKGASHETSKTTENRGVSGKRKAAMNKKIGPSDSDLVLKTKSMAVVISFQALSISDYDFKEYGQGDLEEEETRLQTIDDVAEVLSPRESIAQLVQQDIRNFEESAMPAKKPIVKIDLEDVDDEILYWKSAMALNTRDEILNGGFLFFDKKPIIMRSWEPYQEYKKDDVNKVLTWIQLHGLDLRYWGEKSLFKIVEQLGNPIMVDEVTKNKARLNFPRILLEGWGIILRFAGRRIRLRRCRFPKRLGNEVEKTVGDKREDALKEVVDHEGFQKVVKRGKVAKFVEPIAEIANSFQFLTPLEIDQDEEIDNGKDIEGQRECLKRTGKYR</sequence>
<proteinExistence type="predicted"/>
<feature type="region of interest" description="Disordered" evidence="1">
    <location>
        <begin position="1"/>
        <end position="35"/>
    </location>
</feature>
<dbReference type="Gramene" id="evm.model.08.1583">
    <property type="protein sequence ID" value="cds.evm.model.08.1583"/>
    <property type="gene ID" value="evm.TU.08.1583"/>
</dbReference>